<protein>
    <submittedName>
        <fullName evidence="2">Uncharacterized protein</fullName>
    </submittedName>
</protein>
<comment type="caution">
    <text evidence="2">The sequence shown here is derived from an EMBL/GenBank/DDBJ whole genome shotgun (WGS) entry which is preliminary data.</text>
</comment>
<gene>
    <name evidence="2" type="ORF">CR513_59132</name>
</gene>
<name>A0A371E942_MUCPR</name>
<feature type="region of interest" description="Disordered" evidence="1">
    <location>
        <begin position="1"/>
        <end position="36"/>
    </location>
</feature>
<feature type="compositionally biased region" description="Polar residues" evidence="1">
    <location>
        <begin position="9"/>
        <end position="24"/>
    </location>
</feature>
<dbReference type="Proteomes" id="UP000257109">
    <property type="component" value="Unassembled WGS sequence"/>
</dbReference>
<evidence type="ECO:0000256" key="1">
    <source>
        <dbReference type="SAM" id="MobiDB-lite"/>
    </source>
</evidence>
<sequence length="122" mass="14317">MQKKCQQWEEGSTQAPNLRSNSIQEGEDNAYAGGHIQEGENEIATHVLEGPMTRGRLKRIQEEVYQELSSRDKISKIRKINNTLRFYERFFLIGTVQSFYFLDDLFFGWQESLRMLSSFMDP</sequence>
<reference evidence="2" key="1">
    <citation type="submission" date="2018-05" db="EMBL/GenBank/DDBJ databases">
        <title>Draft genome of Mucuna pruriens seed.</title>
        <authorList>
            <person name="Nnadi N.E."/>
            <person name="Vos R."/>
            <person name="Hasami M.H."/>
            <person name="Devisetty U.K."/>
            <person name="Aguiy J.C."/>
        </authorList>
    </citation>
    <scope>NUCLEOTIDE SEQUENCE [LARGE SCALE GENOMIC DNA]</scope>
    <source>
        <strain evidence="2">JCA_2017</strain>
    </source>
</reference>
<evidence type="ECO:0000313" key="3">
    <source>
        <dbReference type="Proteomes" id="UP000257109"/>
    </source>
</evidence>
<keyword evidence="3" id="KW-1185">Reference proteome</keyword>
<evidence type="ECO:0000313" key="2">
    <source>
        <dbReference type="EMBL" id="RDX62523.1"/>
    </source>
</evidence>
<organism evidence="2 3">
    <name type="scientific">Mucuna pruriens</name>
    <name type="common">Velvet bean</name>
    <name type="synonym">Dolichos pruriens</name>
    <dbReference type="NCBI Taxonomy" id="157652"/>
    <lineage>
        <taxon>Eukaryota</taxon>
        <taxon>Viridiplantae</taxon>
        <taxon>Streptophyta</taxon>
        <taxon>Embryophyta</taxon>
        <taxon>Tracheophyta</taxon>
        <taxon>Spermatophyta</taxon>
        <taxon>Magnoliopsida</taxon>
        <taxon>eudicotyledons</taxon>
        <taxon>Gunneridae</taxon>
        <taxon>Pentapetalae</taxon>
        <taxon>rosids</taxon>
        <taxon>fabids</taxon>
        <taxon>Fabales</taxon>
        <taxon>Fabaceae</taxon>
        <taxon>Papilionoideae</taxon>
        <taxon>50 kb inversion clade</taxon>
        <taxon>NPAAA clade</taxon>
        <taxon>indigoferoid/millettioid clade</taxon>
        <taxon>Phaseoleae</taxon>
        <taxon>Mucuna</taxon>
    </lineage>
</organism>
<proteinExistence type="predicted"/>
<dbReference type="AlphaFoldDB" id="A0A371E942"/>
<dbReference type="EMBL" id="QJKJ01015447">
    <property type="protein sequence ID" value="RDX62523.1"/>
    <property type="molecule type" value="Genomic_DNA"/>
</dbReference>
<accession>A0A371E942</accession>
<feature type="non-terminal residue" evidence="2">
    <location>
        <position position="1"/>
    </location>
</feature>